<evidence type="ECO:0000256" key="2">
    <source>
        <dbReference type="ARBA" id="ARBA00004477"/>
    </source>
</evidence>
<dbReference type="PANTHER" id="PTHR12147">
    <property type="entry name" value="METALLOPEPTIDASE M28 FAMILY MEMBER"/>
    <property type="match status" value="1"/>
</dbReference>
<comment type="cofactor">
    <cofactor evidence="1">
        <name>Zn(2+)</name>
        <dbReference type="ChEBI" id="CHEBI:29105"/>
    </cofactor>
</comment>
<evidence type="ECO:0000256" key="12">
    <source>
        <dbReference type="ARBA" id="ARBA00023136"/>
    </source>
</evidence>
<evidence type="ECO:0000259" key="16">
    <source>
        <dbReference type="Pfam" id="PF04389"/>
    </source>
</evidence>
<feature type="transmembrane region" description="Helical" evidence="15">
    <location>
        <begin position="476"/>
        <end position="494"/>
    </location>
</feature>
<feature type="transmembrane region" description="Helical" evidence="15">
    <location>
        <begin position="500"/>
        <end position="519"/>
    </location>
</feature>
<dbReference type="Proteomes" id="UP000567179">
    <property type="component" value="Unassembled WGS sequence"/>
</dbReference>
<feature type="domain" description="Peptidase M28" evidence="16">
    <location>
        <begin position="137"/>
        <end position="330"/>
    </location>
</feature>
<evidence type="ECO:0000256" key="10">
    <source>
        <dbReference type="ARBA" id="ARBA00022989"/>
    </source>
</evidence>
<gene>
    <name evidence="18" type="ORF">D9619_006761</name>
</gene>
<reference evidence="18 19" key="1">
    <citation type="journal article" date="2020" name="ISME J.">
        <title>Uncovering the hidden diversity of litter-decomposition mechanisms in mushroom-forming fungi.</title>
        <authorList>
            <person name="Floudas D."/>
            <person name="Bentzer J."/>
            <person name="Ahren D."/>
            <person name="Johansson T."/>
            <person name="Persson P."/>
            <person name="Tunlid A."/>
        </authorList>
    </citation>
    <scope>NUCLEOTIDE SEQUENCE [LARGE SCALE GENOMIC DNA]</scope>
    <source>
        <strain evidence="18 19">CBS 101986</strain>
    </source>
</reference>
<feature type="transmembrane region" description="Helical" evidence="15">
    <location>
        <begin position="452"/>
        <end position="469"/>
    </location>
</feature>
<evidence type="ECO:0000256" key="13">
    <source>
        <dbReference type="ARBA" id="ARBA00023180"/>
    </source>
</evidence>
<dbReference type="GO" id="GO:0008235">
    <property type="term" value="F:metalloexopeptidase activity"/>
    <property type="evidence" value="ECO:0007669"/>
    <property type="project" value="InterPro"/>
</dbReference>
<protein>
    <recommendedName>
        <fullName evidence="14">Peptide hydrolase</fullName>
        <ecNumber evidence="14">3.4.-.-</ecNumber>
    </recommendedName>
</protein>
<dbReference type="EC" id="3.4.-.-" evidence="14"/>
<evidence type="ECO:0000256" key="15">
    <source>
        <dbReference type="SAM" id="Phobius"/>
    </source>
</evidence>
<dbReference type="InterPro" id="IPR048024">
    <property type="entry name" value="Fxna-like_M28_dom"/>
</dbReference>
<keyword evidence="5 15" id="KW-0812">Transmembrane</keyword>
<feature type="transmembrane region" description="Helical" evidence="15">
    <location>
        <begin position="531"/>
        <end position="549"/>
    </location>
</feature>
<feature type="transmembrane region" description="Helical" evidence="15">
    <location>
        <begin position="596"/>
        <end position="617"/>
    </location>
</feature>
<name>A0A8H5B3Y5_9AGAR</name>
<evidence type="ECO:0000256" key="1">
    <source>
        <dbReference type="ARBA" id="ARBA00001947"/>
    </source>
</evidence>
<keyword evidence="8" id="KW-0256">Endoplasmic reticulum</keyword>
<keyword evidence="11" id="KW-0482">Metalloprotease</keyword>
<sequence>MVSGSRWGPWRTLIALAPVLIGAPWMAYTQHYKLPAAQSSMTNPITKLPQISEERILGIARHLSEEIGYRTVGTYEHALADDWMMEAVEQVKRNCETIVESEGRRVECEVWRQEGSGNHRFDMMGKRLYKTYVNLSNIVVRISNGTPEGKEHAVLVNAHLDSTLPSPGAADDALPVGVMLDCMRVLLETPKWSPKHAIIFLFNHAEESLQDGSHLFSTQHPIASTVRAVVNLEAAGTTGREILFQATSEQMIEAYSHVPRPYGTIFANDIFSSGIILSDTDFRQFEQYLNVTGLDMAVVGNSYLYHMRKDLVENIEPGVAQHMGENTLALLKYLSSKKSPVAGLTNGYTKPTTVFFAHVGPTFFKYSFTTAKIMYGLLFAFSLLLVRITFVDPAPALKKGHGFWREQRKGAVAVFAGMAGTMIVPNVVALVMREVLNKGMSWFKNEVAPIGLYGPAALLGCMISQYLVGEVHEQSVFTAMLLIQALSGFVVQMANIGSAAIFFLIALPLFMALAINPLFSGTNGRLSLCTYALGQMLPALTGGLLLLGVLDVFVPLTGRIGGEAPADNIVASIIASLGGLSYPLALPLMHRFGRRTLFKGIVVLSMVMAILVGYFAAMEPFDKMHQKRLFILHSENITSREHHLHLATADGAPGFEHIVDGIVSEFAMPGVQAELAVMDDYNSDWDSLYPFSAFLTPYKVPLSVAPDYASPWVADQAFVVTSVNHDQNLGPGTRNITVHVSHPGLIWTVIAFDAHVLKWSLDNNPPDEYTRHHIKEGSFYQNNEYSFDMIVKVPDGTSTQGSGILVNFVGLQEKGIWPAKKAIKAEGGAAMVLFETLDAWLEEKMGGKVDALLLGCVSGVATI</sequence>
<dbReference type="GO" id="GO:0046872">
    <property type="term" value="F:metal ion binding"/>
    <property type="evidence" value="ECO:0007669"/>
    <property type="project" value="UniProtKB-KW"/>
</dbReference>
<dbReference type="OrthoDB" id="76293at2759"/>
<dbReference type="FunFam" id="3.40.630.10:FF:000008">
    <property type="entry name" value="Endoplasmic reticulum metallopeptidase 1"/>
    <property type="match status" value="1"/>
</dbReference>
<comment type="subcellular location">
    <subcellularLocation>
        <location evidence="2">Endoplasmic reticulum membrane</location>
        <topology evidence="2">Multi-pass membrane protein</topology>
    </subcellularLocation>
</comment>
<dbReference type="GO" id="GO:0005789">
    <property type="term" value="C:endoplasmic reticulum membrane"/>
    <property type="evidence" value="ECO:0007669"/>
    <property type="project" value="UniProtKB-SubCell"/>
</dbReference>
<dbReference type="Pfam" id="PF22249">
    <property type="entry name" value="ERMP1-TM"/>
    <property type="match status" value="1"/>
</dbReference>
<keyword evidence="19" id="KW-1185">Reference proteome</keyword>
<dbReference type="Pfam" id="PF04389">
    <property type="entry name" value="Peptidase_M28"/>
    <property type="match status" value="1"/>
</dbReference>
<keyword evidence="10 15" id="KW-1133">Transmembrane helix</keyword>
<dbReference type="CDD" id="cd03875">
    <property type="entry name" value="M28_Fxna_like"/>
    <property type="match status" value="1"/>
</dbReference>
<evidence type="ECO:0000256" key="3">
    <source>
        <dbReference type="ARBA" id="ARBA00010918"/>
    </source>
</evidence>
<dbReference type="GO" id="GO:0006508">
    <property type="term" value="P:proteolysis"/>
    <property type="evidence" value="ECO:0007669"/>
    <property type="project" value="UniProtKB-KW"/>
</dbReference>
<dbReference type="InterPro" id="IPR053974">
    <property type="entry name" value="ERMP1_1-A_TM"/>
</dbReference>
<dbReference type="InterPro" id="IPR045175">
    <property type="entry name" value="M28_fam"/>
</dbReference>
<keyword evidence="6 14" id="KW-0479">Metal-binding</keyword>
<evidence type="ECO:0000256" key="6">
    <source>
        <dbReference type="ARBA" id="ARBA00022723"/>
    </source>
</evidence>
<proteinExistence type="inferred from homology"/>
<evidence type="ECO:0000256" key="9">
    <source>
        <dbReference type="ARBA" id="ARBA00022833"/>
    </source>
</evidence>
<dbReference type="InterPro" id="IPR007484">
    <property type="entry name" value="Peptidase_M28"/>
</dbReference>
<keyword evidence="9 14" id="KW-0862">Zinc</keyword>
<dbReference type="Gene3D" id="3.40.630.10">
    <property type="entry name" value="Zn peptidases"/>
    <property type="match status" value="1"/>
</dbReference>
<evidence type="ECO:0000256" key="11">
    <source>
        <dbReference type="ARBA" id="ARBA00023049"/>
    </source>
</evidence>
<dbReference type="AlphaFoldDB" id="A0A8H5B3Y5"/>
<evidence type="ECO:0000256" key="14">
    <source>
        <dbReference type="RuleBase" id="RU361240"/>
    </source>
</evidence>
<feature type="transmembrane region" description="Helical" evidence="15">
    <location>
        <begin position="411"/>
        <end position="432"/>
    </location>
</feature>
<keyword evidence="13" id="KW-0325">Glycoprotein</keyword>
<keyword evidence="12 15" id="KW-0472">Membrane</keyword>
<organism evidence="18 19">
    <name type="scientific">Psilocybe cf. subviscida</name>
    <dbReference type="NCBI Taxonomy" id="2480587"/>
    <lineage>
        <taxon>Eukaryota</taxon>
        <taxon>Fungi</taxon>
        <taxon>Dikarya</taxon>
        <taxon>Basidiomycota</taxon>
        <taxon>Agaricomycotina</taxon>
        <taxon>Agaricomycetes</taxon>
        <taxon>Agaricomycetidae</taxon>
        <taxon>Agaricales</taxon>
        <taxon>Agaricineae</taxon>
        <taxon>Strophariaceae</taxon>
        <taxon>Psilocybe</taxon>
    </lineage>
</organism>
<feature type="domain" description="Endoplasmic reticulum metallopeptidase 1/1-A TM" evidence="17">
    <location>
        <begin position="426"/>
        <end position="612"/>
    </location>
</feature>
<feature type="transmembrane region" description="Helical" evidence="15">
    <location>
        <begin position="373"/>
        <end position="390"/>
    </location>
</feature>
<comment type="similarity">
    <text evidence="3 14">Belongs to the peptidase M28 family.</text>
</comment>
<evidence type="ECO:0000256" key="4">
    <source>
        <dbReference type="ARBA" id="ARBA00022670"/>
    </source>
</evidence>
<evidence type="ECO:0000313" key="18">
    <source>
        <dbReference type="EMBL" id="KAF5316325.1"/>
    </source>
</evidence>
<dbReference type="PANTHER" id="PTHR12147:SF22">
    <property type="entry name" value="ENDOPLASMIC RETICULUM METALLOPEPTIDASE 1"/>
    <property type="match status" value="1"/>
</dbReference>
<keyword evidence="4 14" id="KW-0645">Protease</keyword>
<evidence type="ECO:0000259" key="17">
    <source>
        <dbReference type="Pfam" id="PF22249"/>
    </source>
</evidence>
<evidence type="ECO:0000313" key="19">
    <source>
        <dbReference type="Proteomes" id="UP000567179"/>
    </source>
</evidence>
<evidence type="ECO:0000256" key="8">
    <source>
        <dbReference type="ARBA" id="ARBA00022824"/>
    </source>
</evidence>
<accession>A0A8H5B3Y5</accession>
<evidence type="ECO:0000256" key="7">
    <source>
        <dbReference type="ARBA" id="ARBA00022801"/>
    </source>
</evidence>
<dbReference type="EMBL" id="JAACJJ010000042">
    <property type="protein sequence ID" value="KAF5316325.1"/>
    <property type="molecule type" value="Genomic_DNA"/>
</dbReference>
<comment type="caution">
    <text evidence="18">The sequence shown here is derived from an EMBL/GenBank/DDBJ whole genome shotgun (WGS) entry which is preliminary data.</text>
</comment>
<evidence type="ECO:0000256" key="5">
    <source>
        <dbReference type="ARBA" id="ARBA00022692"/>
    </source>
</evidence>
<feature type="transmembrane region" description="Helical" evidence="15">
    <location>
        <begin position="569"/>
        <end position="589"/>
    </location>
</feature>
<dbReference type="SUPFAM" id="SSF53187">
    <property type="entry name" value="Zn-dependent exopeptidases"/>
    <property type="match status" value="1"/>
</dbReference>
<keyword evidence="7 14" id="KW-0378">Hydrolase</keyword>